<reference evidence="4" key="1">
    <citation type="journal article" date="2021" name="Microbiol. Resour. Announc.">
        <title>LGAAP: Leishmaniinae Genome Assembly and Annotation Pipeline.</title>
        <authorList>
            <person name="Almutairi H."/>
            <person name="Urbaniak M.D."/>
            <person name="Bates M.D."/>
            <person name="Jariyapan N."/>
            <person name="Kwakye-Nuako G."/>
            <person name="Thomaz-Soccol V."/>
            <person name="Al-Salem W.S."/>
            <person name="Dillon R.J."/>
            <person name="Bates P.A."/>
            <person name="Gatherer D."/>
        </authorList>
    </citation>
    <scope>NUCLEOTIDE SEQUENCE [LARGE SCALE GENOMIC DNA]</scope>
</reference>
<dbReference type="Gene3D" id="3.30.1370.210">
    <property type="match status" value="1"/>
</dbReference>
<organism evidence="3 4">
    <name type="scientific">Leishmania orientalis</name>
    <dbReference type="NCBI Taxonomy" id="2249476"/>
    <lineage>
        <taxon>Eukaryota</taxon>
        <taxon>Discoba</taxon>
        <taxon>Euglenozoa</taxon>
        <taxon>Kinetoplastea</taxon>
        <taxon>Metakinetoplastina</taxon>
        <taxon>Trypanosomatida</taxon>
        <taxon>Trypanosomatidae</taxon>
        <taxon>Leishmaniinae</taxon>
        <taxon>Leishmania</taxon>
    </lineage>
</organism>
<dbReference type="Proteomes" id="UP000674143">
    <property type="component" value="Unassembled WGS sequence"/>
</dbReference>
<keyword evidence="4" id="KW-1185">Reference proteome</keyword>
<dbReference type="RefSeq" id="XP_067059386.1">
    <property type="nucleotide sequence ID" value="XM_067203695.1"/>
</dbReference>
<gene>
    <name evidence="3" type="ORF">LSCM4_01647</name>
</gene>
<reference evidence="4" key="2">
    <citation type="journal article" date="2021" name="Sci. Data">
        <title>Chromosome-scale genome sequencing, assembly and annotation of six genomes from subfamily Leishmaniinae.</title>
        <authorList>
            <person name="Almutairi H."/>
            <person name="Urbaniak M.D."/>
            <person name="Bates M.D."/>
            <person name="Jariyapan N."/>
            <person name="Kwakye-Nuako G."/>
            <person name="Thomaz Soccol V."/>
            <person name="Al-Salem W.S."/>
            <person name="Dillon R.J."/>
            <person name="Bates P.A."/>
            <person name="Gatherer D."/>
        </authorList>
    </citation>
    <scope>NUCLEOTIDE SEQUENCE [LARGE SCALE GENOMIC DNA]</scope>
</reference>
<feature type="domain" description="C3H1-type" evidence="2">
    <location>
        <begin position="180"/>
        <end position="206"/>
    </location>
</feature>
<name>A0A836GWQ0_9TRYP</name>
<keyword evidence="1" id="KW-0479">Metal-binding</keyword>
<accession>A0A836GWQ0</accession>
<protein>
    <recommendedName>
        <fullName evidence="2">C3H1-type domain-containing protein</fullName>
    </recommendedName>
</protein>
<evidence type="ECO:0000313" key="3">
    <source>
        <dbReference type="EMBL" id="KAG5466496.1"/>
    </source>
</evidence>
<dbReference type="Pfam" id="PF22628">
    <property type="entry name" value="zf-CCCH_10"/>
    <property type="match status" value="1"/>
</dbReference>
<dbReference type="GO" id="GO:0008270">
    <property type="term" value="F:zinc ion binding"/>
    <property type="evidence" value="ECO:0007669"/>
    <property type="project" value="UniProtKB-KW"/>
</dbReference>
<dbReference type="PROSITE" id="PS50103">
    <property type="entry name" value="ZF_C3H1"/>
    <property type="match status" value="1"/>
</dbReference>
<dbReference type="SMART" id="SM00356">
    <property type="entry name" value="ZnF_C3H1"/>
    <property type="match status" value="1"/>
</dbReference>
<sequence>MYHGVSKPRQQPPMASIVYVQNAQPSPVAYYTPEQVLKQQPMQQIQQHHAPLVYPVTASPQCVPATPQQPIIPEGYASEGTPFYAYQSAPHERGSNTGNFVCLVPTVAVNNSAQLSMLFHSLGSNSHRLHADSASLAQEAHAASQVMQQMLTADCMQMMMKSHAPPPQSTTEKPVKTAFPESSEVCRHFINGRCNRRKCRFLHPDLRNTIIPSQVAYAPCDVGSIIHNQPIAQVSPLTPYSSLSTPSLNSFHAPTPTSWESRLL</sequence>
<dbReference type="KEGG" id="loi:92357629"/>
<dbReference type="AlphaFoldDB" id="A0A836GWQ0"/>
<feature type="zinc finger region" description="C3H1-type" evidence="1">
    <location>
        <begin position="180"/>
        <end position="206"/>
    </location>
</feature>
<dbReference type="EMBL" id="JAFHLR010000035">
    <property type="protein sequence ID" value="KAG5466496.1"/>
    <property type="molecule type" value="Genomic_DNA"/>
</dbReference>
<evidence type="ECO:0000313" key="4">
    <source>
        <dbReference type="Proteomes" id="UP000674143"/>
    </source>
</evidence>
<evidence type="ECO:0000259" key="2">
    <source>
        <dbReference type="PROSITE" id="PS50103"/>
    </source>
</evidence>
<keyword evidence="1" id="KW-0863">Zinc-finger</keyword>
<comment type="caution">
    <text evidence="3">The sequence shown here is derived from an EMBL/GenBank/DDBJ whole genome shotgun (WGS) entry which is preliminary data.</text>
</comment>
<proteinExistence type="predicted"/>
<keyword evidence="1" id="KW-0862">Zinc</keyword>
<evidence type="ECO:0000256" key="1">
    <source>
        <dbReference type="PROSITE-ProRule" id="PRU00723"/>
    </source>
</evidence>
<dbReference type="InterPro" id="IPR000571">
    <property type="entry name" value="Znf_CCCH"/>
</dbReference>
<dbReference type="GeneID" id="92357629"/>
<dbReference type="InterPro" id="IPR054429">
    <property type="entry name" value="Znf-CCCH_Muscleblind-like"/>
</dbReference>